<proteinExistence type="predicted"/>
<name>A0ABR1CQ19_NECAM</name>
<dbReference type="Proteomes" id="UP001303046">
    <property type="component" value="Unassembled WGS sequence"/>
</dbReference>
<evidence type="ECO:0000313" key="1">
    <source>
        <dbReference type="EMBL" id="KAK6740011.1"/>
    </source>
</evidence>
<accession>A0ABR1CQ19</accession>
<reference evidence="1 2" key="1">
    <citation type="submission" date="2023-08" db="EMBL/GenBank/DDBJ databases">
        <title>A Necator americanus chromosomal reference genome.</title>
        <authorList>
            <person name="Ilik V."/>
            <person name="Petrzelkova K.J."/>
            <person name="Pardy F."/>
            <person name="Fuh T."/>
            <person name="Niatou-Singa F.S."/>
            <person name="Gouil Q."/>
            <person name="Baker L."/>
            <person name="Ritchie M.E."/>
            <person name="Jex A.R."/>
            <person name="Gazzola D."/>
            <person name="Li H."/>
            <person name="Toshio Fujiwara R."/>
            <person name="Zhan B."/>
            <person name="Aroian R.V."/>
            <person name="Pafco B."/>
            <person name="Schwarz E.M."/>
        </authorList>
    </citation>
    <scope>NUCLEOTIDE SEQUENCE [LARGE SCALE GENOMIC DNA]</scope>
    <source>
        <strain evidence="1 2">Aroian</strain>
        <tissue evidence="1">Whole animal</tissue>
    </source>
</reference>
<comment type="caution">
    <text evidence="1">The sequence shown here is derived from an EMBL/GenBank/DDBJ whole genome shotgun (WGS) entry which is preliminary data.</text>
</comment>
<keyword evidence="2" id="KW-1185">Reference proteome</keyword>
<evidence type="ECO:0000313" key="2">
    <source>
        <dbReference type="Proteomes" id="UP001303046"/>
    </source>
</evidence>
<gene>
    <name evidence="1" type="primary">Necator_chrIII.g9231</name>
    <name evidence="1" type="ORF">RB195_008466</name>
</gene>
<protein>
    <submittedName>
        <fullName evidence="1">Uncharacterized protein</fullName>
    </submittedName>
</protein>
<organism evidence="1 2">
    <name type="scientific">Necator americanus</name>
    <name type="common">Human hookworm</name>
    <dbReference type="NCBI Taxonomy" id="51031"/>
    <lineage>
        <taxon>Eukaryota</taxon>
        <taxon>Metazoa</taxon>
        <taxon>Ecdysozoa</taxon>
        <taxon>Nematoda</taxon>
        <taxon>Chromadorea</taxon>
        <taxon>Rhabditida</taxon>
        <taxon>Rhabditina</taxon>
        <taxon>Rhabditomorpha</taxon>
        <taxon>Strongyloidea</taxon>
        <taxon>Ancylostomatidae</taxon>
        <taxon>Bunostominae</taxon>
        <taxon>Necator</taxon>
    </lineage>
</organism>
<sequence>MPVITNEVKLRVYLSKVRPIMMYGSETWAAPSAVIERLDYMERKVLEDQENRLRLSCHVLRKRLLLYGLGILLDSS</sequence>
<dbReference type="EMBL" id="JAVFWL010000003">
    <property type="protein sequence ID" value="KAK6740011.1"/>
    <property type="molecule type" value="Genomic_DNA"/>
</dbReference>